<dbReference type="EMBL" id="KZ293438">
    <property type="protein sequence ID" value="PBK66935.1"/>
    <property type="molecule type" value="Genomic_DNA"/>
</dbReference>
<gene>
    <name evidence="2" type="ORF">ARMSODRAFT_959610</name>
</gene>
<keyword evidence="1" id="KW-1133">Transmembrane helix</keyword>
<proteinExistence type="predicted"/>
<feature type="transmembrane region" description="Helical" evidence="1">
    <location>
        <begin position="61"/>
        <end position="82"/>
    </location>
</feature>
<evidence type="ECO:0000256" key="1">
    <source>
        <dbReference type="SAM" id="Phobius"/>
    </source>
</evidence>
<evidence type="ECO:0000313" key="2">
    <source>
        <dbReference type="EMBL" id="PBK66935.1"/>
    </source>
</evidence>
<protein>
    <submittedName>
        <fullName evidence="2">Uncharacterized protein</fullName>
    </submittedName>
</protein>
<sequence>MCKLDYELAVECMKRAPCRRVNLNPWLVEFETIIALSYAALPFPVSPRLRRDDINTYEAPLFIKDFGPLILMEYWVVVSKFIRLMFYKRGTR</sequence>
<dbReference type="Proteomes" id="UP000218334">
    <property type="component" value="Unassembled WGS sequence"/>
</dbReference>
<evidence type="ECO:0000313" key="3">
    <source>
        <dbReference type="Proteomes" id="UP000218334"/>
    </source>
</evidence>
<name>A0A2H3B7T8_9AGAR</name>
<keyword evidence="1" id="KW-0472">Membrane</keyword>
<reference evidence="3" key="1">
    <citation type="journal article" date="2017" name="Nat. Ecol. Evol.">
        <title>Genome expansion and lineage-specific genetic innovations in the forest pathogenic fungi Armillaria.</title>
        <authorList>
            <person name="Sipos G."/>
            <person name="Prasanna A.N."/>
            <person name="Walter M.C."/>
            <person name="O'Connor E."/>
            <person name="Balint B."/>
            <person name="Krizsan K."/>
            <person name="Kiss B."/>
            <person name="Hess J."/>
            <person name="Varga T."/>
            <person name="Slot J."/>
            <person name="Riley R."/>
            <person name="Boka B."/>
            <person name="Rigling D."/>
            <person name="Barry K."/>
            <person name="Lee J."/>
            <person name="Mihaltcheva S."/>
            <person name="LaButti K."/>
            <person name="Lipzen A."/>
            <person name="Waldron R."/>
            <person name="Moloney N.M."/>
            <person name="Sperisen C."/>
            <person name="Kredics L."/>
            <person name="Vagvoelgyi C."/>
            <person name="Patrignani A."/>
            <person name="Fitzpatrick D."/>
            <person name="Nagy I."/>
            <person name="Doyle S."/>
            <person name="Anderson J.B."/>
            <person name="Grigoriev I.V."/>
            <person name="Gueldener U."/>
            <person name="Muensterkoetter M."/>
            <person name="Nagy L.G."/>
        </authorList>
    </citation>
    <scope>NUCLEOTIDE SEQUENCE [LARGE SCALE GENOMIC DNA]</scope>
    <source>
        <strain evidence="3">28-4</strain>
    </source>
</reference>
<dbReference type="STRING" id="1076256.A0A2H3B7T8"/>
<keyword evidence="3" id="KW-1185">Reference proteome</keyword>
<accession>A0A2H3B7T8</accession>
<feature type="transmembrane region" description="Helical" evidence="1">
    <location>
        <begin position="23"/>
        <end position="41"/>
    </location>
</feature>
<dbReference type="AlphaFoldDB" id="A0A2H3B7T8"/>
<keyword evidence="1" id="KW-0812">Transmembrane</keyword>
<organism evidence="2 3">
    <name type="scientific">Armillaria solidipes</name>
    <dbReference type="NCBI Taxonomy" id="1076256"/>
    <lineage>
        <taxon>Eukaryota</taxon>
        <taxon>Fungi</taxon>
        <taxon>Dikarya</taxon>
        <taxon>Basidiomycota</taxon>
        <taxon>Agaricomycotina</taxon>
        <taxon>Agaricomycetes</taxon>
        <taxon>Agaricomycetidae</taxon>
        <taxon>Agaricales</taxon>
        <taxon>Marasmiineae</taxon>
        <taxon>Physalacriaceae</taxon>
        <taxon>Armillaria</taxon>
    </lineage>
</organism>